<dbReference type="HAMAP" id="MF_01935">
    <property type="entry name" value="MenF"/>
    <property type="match status" value="1"/>
</dbReference>
<comment type="catalytic activity">
    <reaction evidence="1 5">
        <text>chorismate = isochorismate</text>
        <dbReference type="Rhea" id="RHEA:18985"/>
        <dbReference type="ChEBI" id="CHEBI:29748"/>
        <dbReference type="ChEBI" id="CHEBI:29780"/>
        <dbReference type="EC" id="5.4.4.2"/>
    </reaction>
</comment>
<dbReference type="EMBL" id="MLHQ01000028">
    <property type="protein sequence ID" value="OOF56612.1"/>
    <property type="molecule type" value="Genomic_DNA"/>
</dbReference>
<feature type="active site" description="Proton donor" evidence="5">
    <location>
        <position position="231"/>
    </location>
</feature>
<evidence type="ECO:0000313" key="7">
    <source>
        <dbReference type="EMBL" id="OOF56612.1"/>
    </source>
</evidence>
<dbReference type="STRING" id="1907939.BKL49_10545"/>
<evidence type="ECO:0000256" key="4">
    <source>
        <dbReference type="ARBA" id="ARBA00023235"/>
    </source>
</evidence>
<dbReference type="Proteomes" id="UP000188602">
    <property type="component" value="Unassembled WGS sequence"/>
</dbReference>
<evidence type="ECO:0000256" key="5">
    <source>
        <dbReference type="HAMAP-Rule" id="MF_01935"/>
    </source>
</evidence>
<dbReference type="RefSeq" id="WP_077425281.1">
    <property type="nucleotide sequence ID" value="NZ_MLHQ01000028.1"/>
</dbReference>
<reference evidence="7 8" key="1">
    <citation type="submission" date="2016-10" db="EMBL/GenBank/DDBJ databases">
        <title>Rodentibacter gen. nov. and new species.</title>
        <authorList>
            <person name="Christensen H."/>
        </authorList>
    </citation>
    <scope>NUCLEOTIDE SEQUENCE [LARGE SCALE GENOMIC DNA]</scope>
    <source>
        <strain evidence="7 8">Ac151</strain>
    </source>
</reference>
<dbReference type="InterPro" id="IPR005801">
    <property type="entry name" value="ADC_synthase"/>
</dbReference>
<keyword evidence="4 5" id="KW-0413">Isomerase</keyword>
<comment type="pathway">
    <text evidence="5">Quinol/quinone metabolism; 1,4-dihydroxy-2-naphthoate biosynthesis; 1,4-dihydroxy-2-naphthoate from chorismate: step 1/7.</text>
</comment>
<dbReference type="SUPFAM" id="SSF56322">
    <property type="entry name" value="ADC synthase"/>
    <property type="match status" value="1"/>
</dbReference>
<evidence type="ECO:0000256" key="3">
    <source>
        <dbReference type="ARBA" id="ARBA00022842"/>
    </source>
</evidence>
<dbReference type="GO" id="GO:0009234">
    <property type="term" value="P:menaquinone biosynthetic process"/>
    <property type="evidence" value="ECO:0007669"/>
    <property type="project" value="UniProtKB-UniRule"/>
</dbReference>
<dbReference type="Gene3D" id="3.60.120.10">
    <property type="entry name" value="Anthranilate synthase"/>
    <property type="match status" value="1"/>
</dbReference>
<dbReference type="EC" id="5.4.4.2" evidence="5"/>
<dbReference type="AlphaFoldDB" id="A0A1V3JK02"/>
<dbReference type="UniPathway" id="UPA00079"/>
<comment type="function">
    <text evidence="5">Catalyzes the conversion of chorismate to isochorismate.</text>
</comment>
<evidence type="ECO:0000313" key="8">
    <source>
        <dbReference type="Proteomes" id="UP000188602"/>
    </source>
</evidence>
<organism evidence="7 8">
    <name type="scientific">Rodentibacter myodis</name>
    <dbReference type="NCBI Taxonomy" id="1907939"/>
    <lineage>
        <taxon>Bacteria</taxon>
        <taxon>Pseudomonadati</taxon>
        <taxon>Pseudomonadota</taxon>
        <taxon>Gammaproteobacteria</taxon>
        <taxon>Pasteurellales</taxon>
        <taxon>Pasteurellaceae</taxon>
        <taxon>Rodentibacter</taxon>
    </lineage>
</organism>
<feature type="binding site" evidence="5">
    <location>
        <position position="408"/>
    </location>
    <ligand>
        <name>Mg(2+)</name>
        <dbReference type="ChEBI" id="CHEBI:18420"/>
    </ligand>
</feature>
<comment type="caution">
    <text evidence="7">The sequence shown here is derived from an EMBL/GenBank/DDBJ whole genome shotgun (WGS) entry which is preliminary data.</text>
</comment>
<dbReference type="PANTHER" id="PTHR47253:SF4">
    <property type="entry name" value="ISOCHORISMATE SYNTHASE 2, CHLOROPLASTIC"/>
    <property type="match status" value="1"/>
</dbReference>
<feature type="binding site" evidence="5">
    <location>
        <position position="275"/>
    </location>
    <ligand>
        <name>Mg(2+)</name>
        <dbReference type="ChEBI" id="CHEBI:18420"/>
    </ligand>
</feature>
<proteinExistence type="inferred from homology"/>
<dbReference type="InterPro" id="IPR034681">
    <property type="entry name" value="MenF"/>
</dbReference>
<gene>
    <name evidence="5" type="primary">menF</name>
    <name evidence="7" type="ORF">BKL49_10545</name>
</gene>
<dbReference type="NCBIfam" id="TIGR00543">
    <property type="entry name" value="isochor_syn"/>
    <property type="match status" value="1"/>
</dbReference>
<dbReference type="GO" id="GO:0000287">
    <property type="term" value="F:magnesium ion binding"/>
    <property type="evidence" value="ECO:0007669"/>
    <property type="project" value="UniProtKB-UniRule"/>
</dbReference>
<comment type="similarity">
    <text evidence="2 5">Belongs to the isochorismate synthase family.</text>
</comment>
<feature type="active site" description="Proton acceptor" evidence="5">
    <location>
        <position position="181"/>
    </location>
</feature>
<keyword evidence="3 5" id="KW-0460">Magnesium</keyword>
<dbReference type="InterPro" id="IPR044250">
    <property type="entry name" value="MenF-like"/>
</dbReference>
<comment type="cofactor">
    <cofactor evidence="5">
        <name>Mg(2+)</name>
        <dbReference type="ChEBI" id="CHEBI:18420"/>
    </cofactor>
</comment>
<accession>A0A1V3JK02</accession>
<dbReference type="UniPathway" id="UPA01057">
    <property type="reaction ID" value="UER00163"/>
</dbReference>
<evidence type="ECO:0000256" key="2">
    <source>
        <dbReference type="ARBA" id="ARBA00005297"/>
    </source>
</evidence>
<protein>
    <recommendedName>
        <fullName evidence="5">Isochorismate synthase MenF</fullName>
        <ecNumber evidence="5">5.4.4.2</ecNumber>
    </recommendedName>
    <alternativeName>
        <fullName evidence="5">Isochorismate mutase</fullName>
    </alternativeName>
</protein>
<dbReference type="InterPro" id="IPR004561">
    <property type="entry name" value="IsoChor_synthase"/>
</dbReference>
<comment type="pathway">
    <text evidence="5">Quinol/quinone metabolism; menaquinone biosynthesis.</text>
</comment>
<feature type="domain" description="Chorismate-utilising enzyme C-terminal" evidence="6">
    <location>
        <begin position="160"/>
        <end position="412"/>
    </location>
</feature>
<dbReference type="PANTHER" id="PTHR47253">
    <property type="match status" value="1"/>
</dbReference>
<dbReference type="GO" id="GO:0008909">
    <property type="term" value="F:isochorismate synthase activity"/>
    <property type="evidence" value="ECO:0007669"/>
    <property type="project" value="UniProtKB-UniRule"/>
</dbReference>
<evidence type="ECO:0000259" key="6">
    <source>
        <dbReference type="Pfam" id="PF00425"/>
    </source>
</evidence>
<dbReference type="Pfam" id="PF00425">
    <property type="entry name" value="Chorismate_bind"/>
    <property type="match status" value="1"/>
</dbReference>
<dbReference type="OrthoDB" id="9806579at2"/>
<name>A0A1V3JK02_9PAST</name>
<keyword evidence="5" id="KW-0479">Metal-binding</keyword>
<keyword evidence="8" id="KW-1185">Reference proteome</keyword>
<sequence>MSSLEQAASQISRQIENYLRQQQTDLVRFQMEIANVNLLAWLKAQTTYPKFYLHLRDENNQFAAMGEVRSFSQLNLAQEFIEQYDFPLVGGLQFQGYEQFVLPQILLEQKNNAITMLSVFVEGEASAQSALSLIKTLAKTTALCSLPKQIPLLTEQRANQQTWEDWVKQALFEIKQGELTKVVLANETTFHLRQAINPYDFLAESEKQNHGCYHFLWAENPYSTFVGSTPERLFAREYNLFLTEALAGTAPMTGDQQENRQQADWLLKDEKNLNENWLVVQDISQNIKSMVETFDVSEVELKPLRKVQHLLRKIRANLTAHYRDSALLKAIHPTAAVSGLPQQEARMILSEIETFERGWYAGTLGIMSEAYSEFCVAIRSAFIEGNRIRVFAGAGIVEGSQPFIEWKEIERKAAGLISLFAENNKGEKECL</sequence>
<dbReference type="InterPro" id="IPR015890">
    <property type="entry name" value="Chorismate_C"/>
</dbReference>
<evidence type="ECO:0000256" key="1">
    <source>
        <dbReference type="ARBA" id="ARBA00000799"/>
    </source>
</evidence>
<keyword evidence="5" id="KW-0474">Menaquinone biosynthesis</keyword>